<evidence type="ECO:0000313" key="2">
    <source>
        <dbReference type="Proteomes" id="UP000283841"/>
    </source>
</evidence>
<dbReference type="EMBL" id="RCNU01000006">
    <property type="protein sequence ID" value="RWQ94896.1"/>
    <property type="molecule type" value="Genomic_DNA"/>
</dbReference>
<dbReference type="RefSeq" id="XP_028484541.1">
    <property type="nucleotide sequence ID" value="XM_028630675.1"/>
</dbReference>
<gene>
    <name evidence="1" type="ORF">C8Q69DRAFT_468185</name>
</gene>
<proteinExistence type="predicted"/>
<name>A0A443HSV1_BYSSP</name>
<evidence type="ECO:0000313" key="1">
    <source>
        <dbReference type="EMBL" id="RWQ94896.1"/>
    </source>
</evidence>
<accession>A0A443HSV1</accession>
<keyword evidence="2" id="KW-1185">Reference proteome</keyword>
<dbReference type="VEuPathDB" id="FungiDB:C8Q69DRAFT_468185"/>
<dbReference type="GeneID" id="39599952"/>
<reference evidence="1 2" key="1">
    <citation type="journal article" date="2018" name="Front. Microbiol.">
        <title>Genomic and genetic insights into a cosmopolitan fungus, Paecilomyces variotii (Eurotiales).</title>
        <authorList>
            <person name="Urquhart A.S."/>
            <person name="Mondo S.J."/>
            <person name="Makela M.R."/>
            <person name="Hane J.K."/>
            <person name="Wiebenga A."/>
            <person name="He G."/>
            <person name="Mihaltcheva S."/>
            <person name="Pangilinan J."/>
            <person name="Lipzen A."/>
            <person name="Barry K."/>
            <person name="de Vries R.P."/>
            <person name="Grigoriev I.V."/>
            <person name="Idnurm A."/>
        </authorList>
    </citation>
    <scope>NUCLEOTIDE SEQUENCE [LARGE SCALE GENOMIC DNA]</scope>
    <source>
        <strain evidence="1 2">CBS 101075</strain>
    </source>
</reference>
<organism evidence="1 2">
    <name type="scientific">Byssochlamys spectabilis</name>
    <name type="common">Paecilomyces variotii</name>
    <dbReference type="NCBI Taxonomy" id="264951"/>
    <lineage>
        <taxon>Eukaryota</taxon>
        <taxon>Fungi</taxon>
        <taxon>Dikarya</taxon>
        <taxon>Ascomycota</taxon>
        <taxon>Pezizomycotina</taxon>
        <taxon>Eurotiomycetes</taxon>
        <taxon>Eurotiomycetidae</taxon>
        <taxon>Eurotiales</taxon>
        <taxon>Thermoascaceae</taxon>
        <taxon>Paecilomyces</taxon>
    </lineage>
</organism>
<protein>
    <submittedName>
        <fullName evidence="1">Uncharacterized protein</fullName>
    </submittedName>
</protein>
<dbReference type="AlphaFoldDB" id="A0A443HSV1"/>
<comment type="caution">
    <text evidence="1">The sequence shown here is derived from an EMBL/GenBank/DDBJ whole genome shotgun (WGS) entry which is preliminary data.</text>
</comment>
<sequence length="228" mass="26257">MESHFPNGCILSRYERKILCVQNHEYLIERVLSEKYVPEFVQRVAVFEAKKTDNQEKVILKLRFEMDPRPILESDRPTILEMAEDWFKEEVHCLESCQTENHATPILYGKDELIQADPSDLYPGGYLHAIAMSKVPGSPVTTFSKFSKKEINTIRQQLAGILEHMRQRGWYYDFPSKDHLFFERGSMHTSLVGFSGITPDDPDEIEPITENSFAVRAFGLAGLPCGRR</sequence>
<dbReference type="Proteomes" id="UP000283841">
    <property type="component" value="Unassembled WGS sequence"/>
</dbReference>